<dbReference type="Proteomes" id="UP000094844">
    <property type="component" value="Unassembled WGS sequence"/>
</dbReference>
<reference evidence="2 3" key="1">
    <citation type="submission" date="2016-09" db="EMBL/GenBank/DDBJ databases">
        <authorList>
            <person name="Capua I."/>
            <person name="De Benedictis P."/>
            <person name="Joannis T."/>
            <person name="Lombin L.H."/>
            <person name="Cattoli G."/>
        </authorList>
    </citation>
    <scope>NUCLEOTIDE SEQUENCE [LARGE SCALE GENOMIC DNA]</scope>
    <source>
        <strain evidence="2 3">GB001</strain>
    </source>
</reference>
<accession>A0A1C6Z6L3</accession>
<dbReference type="OrthoDB" id="6563600at2"/>
<feature type="domain" description="IprA winged helix-turn-helix" evidence="1">
    <location>
        <begin position="52"/>
        <end position="119"/>
    </location>
</feature>
<dbReference type="InterPro" id="IPR041687">
    <property type="entry name" value="HTH_46"/>
</dbReference>
<name>A0A1C6Z6L3_HAFAL</name>
<gene>
    <name evidence="2" type="ORF">BN1044_04237</name>
</gene>
<evidence type="ECO:0000313" key="2">
    <source>
        <dbReference type="EMBL" id="SCM54727.1"/>
    </source>
</evidence>
<evidence type="ECO:0000313" key="3">
    <source>
        <dbReference type="Proteomes" id="UP000094844"/>
    </source>
</evidence>
<evidence type="ECO:0000259" key="1">
    <source>
        <dbReference type="Pfam" id="PF15977"/>
    </source>
</evidence>
<dbReference type="RefSeq" id="WP_072310335.1">
    <property type="nucleotide sequence ID" value="NZ_FMIQ01000080.1"/>
</dbReference>
<protein>
    <submittedName>
        <fullName evidence="2">Winged helix-turn-helix DNA binding</fullName>
    </submittedName>
</protein>
<dbReference type="EMBL" id="FMIQ01000080">
    <property type="protein sequence ID" value="SCM54727.1"/>
    <property type="molecule type" value="Genomic_DNA"/>
</dbReference>
<organism evidence="2 3">
    <name type="scientific">Hafnia alvei</name>
    <dbReference type="NCBI Taxonomy" id="569"/>
    <lineage>
        <taxon>Bacteria</taxon>
        <taxon>Pseudomonadati</taxon>
        <taxon>Pseudomonadota</taxon>
        <taxon>Gammaproteobacteria</taxon>
        <taxon>Enterobacterales</taxon>
        <taxon>Hafniaceae</taxon>
        <taxon>Hafnia</taxon>
    </lineage>
</organism>
<dbReference type="Pfam" id="PF15977">
    <property type="entry name" value="HTH_46"/>
    <property type="match status" value="1"/>
</dbReference>
<dbReference type="AlphaFoldDB" id="A0A1C6Z6L3"/>
<proteinExistence type="predicted"/>
<sequence>MAQSDCYGTAIPALIALQALTNLCLWREVSIVLAWFIRLLSIRDEQLVGVTAYAMVRDKLLELWMESEESRMNISVYHFIQQRTLLGRSTILNILSALRKGKYIDMEKGKLIFIRQLPKHY</sequence>